<dbReference type="InterPro" id="IPR011050">
    <property type="entry name" value="Pectin_lyase_fold/virulence"/>
</dbReference>
<dbReference type="PANTHER" id="PTHR22990:SF15">
    <property type="entry name" value="F-BOX ONLY PROTEIN 10"/>
    <property type="match status" value="1"/>
</dbReference>
<dbReference type="InterPro" id="IPR007742">
    <property type="entry name" value="NosD_dom"/>
</dbReference>
<dbReference type="EMBL" id="MT631460">
    <property type="protein sequence ID" value="QNO51108.1"/>
    <property type="molecule type" value="Genomic_DNA"/>
</dbReference>
<evidence type="ECO:0000256" key="2">
    <source>
        <dbReference type="ARBA" id="ARBA00022737"/>
    </source>
</evidence>
<evidence type="ECO:0000259" key="4">
    <source>
        <dbReference type="SMART" id="SM00722"/>
    </source>
</evidence>
<keyword evidence="2" id="KW-0677">Repeat</keyword>
<dbReference type="InterPro" id="IPR051550">
    <property type="entry name" value="SCF-Subunits/Alg-Epimerases"/>
</dbReference>
<keyword evidence="3" id="KW-0833">Ubl conjugation pathway</keyword>
<organism evidence="5">
    <name type="scientific">Candidatus Methanophagaceae archaeon ANME-1 ERB6</name>
    <dbReference type="NCBI Taxonomy" id="2759912"/>
    <lineage>
        <taxon>Archaea</taxon>
        <taxon>Methanobacteriati</taxon>
        <taxon>Methanobacteriota</taxon>
        <taxon>Stenosarchaea group</taxon>
        <taxon>Methanomicrobia</taxon>
        <taxon>Candidatus Methanophagales</taxon>
        <taxon>Candidatus Methanophagaceae</taxon>
    </lineage>
</organism>
<dbReference type="InterPro" id="IPR006626">
    <property type="entry name" value="PbH1"/>
</dbReference>
<feature type="domain" description="Carbohydrate-binding/sugar hydrolysis" evidence="4">
    <location>
        <begin position="406"/>
        <end position="542"/>
    </location>
</feature>
<sequence length="1075" mass="117657">MNKKYGILIICAAILLLCFVGTASAKTWYVDDDLQEFSYADFTKIQDAVNIALPGDTIIVYNGSYYENVDVDKQLNLTGMGMPVVNASGEGSVITLRADACVLDGFKVTESGGMFGYMNDAGVQILSNTNLIKNNNITNNNITGIFSRNSKNNTIIQNDINNCIIGIESWNISENKFISNHVSNITFLGIFLSDSVNNNLSNNILSNNYVGIFLEDSEENIIANNSIIDNYLTGIKLRGSNNNVVINNEVLDITQTKFTSPALDLGGSNNIVANNTIANCYYGYGIGVSGDYNQIYHNNFINNTEQAHDYGTNIWDNGYPSGGNYWNNYTGEDKYSGPCQDQLGSDGIGDTPYPIPEAARDKYPYMSKNGWLMPQILPVHNLNTEENFSTIQDAIDDSDTLDGHTITVDAGTYEENVDVTKQLILRGVDTGGGKPVVDAGGNGSAITLSANGITLEGFKATNSNSSWGNAGIKVISNRNTITGNNASNNGYGILLSSSSNNTITENNASNNSFNGIWLSSSSDNTITGNIANNNGHDGIFLVSSRSNNTITGNTASNNDWNGIYLFDSSDNNVITGNIVSNNDGTGILLGSSNNNTITGNTASNNSYGITLYSSSSNNTITENNASNNGYGIRAQDSSSSNKIHLNNFINNTDNVYSYDSTNIWNSTSKITYTYNGSTYTNYLGNYWDNYEEKYPDAEEIDESGIGDTPYSINSDNDTYPLVEPLENYFAQPPNGPYNNIHLGDTCPVLIGQDLKFVSTNWSNIPVLIFGDPDNEEIAGDVFCADPNNHFDSCVIAKAGAYYVNLNHTDKTKSDAILLVLYPVIYLDLKVSSDSLSSIIHGTPLRIDFVSNLDDNDLVDLRVTDSDSIILKTNPADPTQKFDDIKVSKLWEYGSMDVSKQINTTGWDIGTYTFCVRTEAEHAQGLDMCSHTKTLTIYPLTENIFDTGEPTNPYPSIFGMHNGTITPNATIEVSKLYTYPCEGTGGHTKYARIWNSSLDTNATWNGYVGDWHNLSFNEPFTLVANKTYNYTIRAGSYPQIYHTPALSTENGWINCTRFTDANGKKYYNWIPAIRLE</sequence>
<evidence type="ECO:0000313" key="5">
    <source>
        <dbReference type="EMBL" id="QNO51108.1"/>
    </source>
</evidence>
<dbReference type="Gene3D" id="2.160.20.10">
    <property type="entry name" value="Single-stranded right-handed beta-helix, Pectin lyase-like"/>
    <property type="match status" value="2"/>
</dbReference>
<protein>
    <recommendedName>
        <fullName evidence="4">Carbohydrate-binding/sugar hydrolysis domain-containing protein</fullName>
    </recommendedName>
</protein>
<dbReference type="Pfam" id="PF05048">
    <property type="entry name" value="NosD"/>
    <property type="match status" value="2"/>
</dbReference>
<dbReference type="InterPro" id="IPR012334">
    <property type="entry name" value="Pectin_lyas_fold"/>
</dbReference>
<proteinExistence type="predicted"/>
<dbReference type="SUPFAM" id="SSF51126">
    <property type="entry name" value="Pectin lyase-like"/>
    <property type="match status" value="2"/>
</dbReference>
<evidence type="ECO:0000256" key="1">
    <source>
        <dbReference type="ARBA" id="ARBA00004906"/>
    </source>
</evidence>
<dbReference type="InterPro" id="IPR006633">
    <property type="entry name" value="Carb-bd_sugar_hydrolysis-dom"/>
</dbReference>
<feature type="domain" description="Carbohydrate-binding/sugar hydrolysis" evidence="4">
    <location>
        <begin position="52"/>
        <end position="215"/>
    </location>
</feature>
<accession>A0A7G9YSX4</accession>
<dbReference type="InterPro" id="IPR022441">
    <property type="entry name" value="Para_beta_helix_rpt-2"/>
</dbReference>
<dbReference type="NCBIfam" id="TIGR03804">
    <property type="entry name" value="para_beta_helix"/>
    <property type="match status" value="6"/>
</dbReference>
<gene>
    <name evidence="5" type="ORF">FOHEAFGF_00032</name>
</gene>
<dbReference type="SMART" id="SM00722">
    <property type="entry name" value="CASH"/>
    <property type="match status" value="2"/>
</dbReference>
<name>A0A7G9YSX4_9EURY</name>
<comment type="pathway">
    <text evidence="1">Protein modification; protein ubiquitination.</text>
</comment>
<evidence type="ECO:0000256" key="3">
    <source>
        <dbReference type="ARBA" id="ARBA00022786"/>
    </source>
</evidence>
<dbReference type="AlphaFoldDB" id="A0A7G9YSX4"/>
<dbReference type="SMART" id="SM00710">
    <property type="entry name" value="PbH1"/>
    <property type="match status" value="15"/>
</dbReference>
<reference evidence="5" key="1">
    <citation type="submission" date="2020-06" db="EMBL/GenBank/DDBJ databases">
        <title>Unique genomic features of the anaerobic methanotrophic archaea.</title>
        <authorList>
            <person name="Chadwick G.L."/>
            <person name="Skennerton C.T."/>
            <person name="Laso-Perez R."/>
            <person name="Leu A.O."/>
            <person name="Speth D.R."/>
            <person name="Yu H."/>
            <person name="Morgan-Lang C."/>
            <person name="Hatzenpichler R."/>
            <person name="Goudeau D."/>
            <person name="Malmstrom R."/>
            <person name="Brazelton W.J."/>
            <person name="Woyke T."/>
            <person name="Hallam S.J."/>
            <person name="Tyson G.W."/>
            <person name="Wegener G."/>
            <person name="Boetius A."/>
            <person name="Orphan V."/>
        </authorList>
    </citation>
    <scope>NUCLEOTIDE SEQUENCE</scope>
</reference>
<dbReference type="PANTHER" id="PTHR22990">
    <property type="entry name" value="F-BOX ONLY PROTEIN"/>
    <property type="match status" value="1"/>
</dbReference>